<dbReference type="AlphaFoldDB" id="A0A328A4D4"/>
<dbReference type="InterPro" id="IPR007115">
    <property type="entry name" value="6-PTP_synth/QueD"/>
</dbReference>
<evidence type="ECO:0000256" key="5">
    <source>
        <dbReference type="ARBA" id="ARBA00018141"/>
    </source>
</evidence>
<dbReference type="PANTHER" id="PTHR12589">
    <property type="entry name" value="PYRUVOYL TETRAHYDROBIOPTERIN SYNTHASE"/>
    <property type="match status" value="1"/>
</dbReference>
<evidence type="ECO:0000256" key="9">
    <source>
        <dbReference type="ARBA" id="ARBA00031449"/>
    </source>
</evidence>
<evidence type="ECO:0000256" key="6">
    <source>
        <dbReference type="ARBA" id="ARBA00022723"/>
    </source>
</evidence>
<evidence type="ECO:0000256" key="4">
    <source>
        <dbReference type="ARBA" id="ARBA00012982"/>
    </source>
</evidence>
<evidence type="ECO:0000256" key="8">
    <source>
        <dbReference type="ARBA" id="ARBA00023239"/>
    </source>
</evidence>
<dbReference type="Gene3D" id="3.30.479.10">
    <property type="entry name" value="6-pyruvoyl tetrahydropterin synthase/QueD"/>
    <property type="match status" value="1"/>
</dbReference>
<dbReference type="GO" id="GO:0046872">
    <property type="term" value="F:metal ion binding"/>
    <property type="evidence" value="ECO:0007669"/>
    <property type="project" value="UniProtKB-KW"/>
</dbReference>
<evidence type="ECO:0000313" key="11">
    <source>
        <dbReference type="EMBL" id="RAK49372.1"/>
    </source>
</evidence>
<evidence type="ECO:0000313" key="12">
    <source>
        <dbReference type="Proteomes" id="UP000249579"/>
    </source>
</evidence>
<dbReference type="OrthoDB" id="9804698at2"/>
<evidence type="ECO:0000256" key="7">
    <source>
        <dbReference type="ARBA" id="ARBA00022833"/>
    </source>
</evidence>
<keyword evidence="6" id="KW-0479">Metal-binding</keyword>
<sequence>MNPLEHIQQPQQTSYYQKDILLNLSFTFTTTNRIFFPKGKHKDLFNHNYKFDLSIKSPVDTYGLAIDFYQIERDYNEKIAPQLNAPILNESLPEMNTTVENIAYFIWEQFENILDQTSTVQTLTLYETAHHSVSLNKDMMQ</sequence>
<proteinExistence type="inferred from homology"/>
<comment type="catalytic activity">
    <reaction evidence="10">
        <text>7,8-dihydroneopterin 3'-triphosphate + H2O = 6-carboxy-5,6,7,8-tetrahydropterin + triphosphate + acetaldehyde + 2 H(+)</text>
        <dbReference type="Rhea" id="RHEA:27966"/>
        <dbReference type="ChEBI" id="CHEBI:15343"/>
        <dbReference type="ChEBI" id="CHEBI:15377"/>
        <dbReference type="ChEBI" id="CHEBI:15378"/>
        <dbReference type="ChEBI" id="CHEBI:18036"/>
        <dbReference type="ChEBI" id="CHEBI:58462"/>
        <dbReference type="ChEBI" id="CHEBI:61032"/>
        <dbReference type="EC" id="4.1.2.50"/>
    </reaction>
</comment>
<protein>
    <recommendedName>
        <fullName evidence="5">6-carboxy-5,6,7,8-tetrahydropterin synthase</fullName>
        <ecNumber evidence="4">4.1.2.50</ecNumber>
    </recommendedName>
    <alternativeName>
        <fullName evidence="9">Queuosine biosynthesis protein QueD</fullName>
    </alternativeName>
</protein>
<comment type="pathway">
    <text evidence="2">Purine metabolism; 7-cyano-7-deazaguanine biosynthesis.</text>
</comment>
<evidence type="ECO:0000256" key="1">
    <source>
        <dbReference type="ARBA" id="ARBA00001947"/>
    </source>
</evidence>
<dbReference type="PANTHER" id="PTHR12589:SF7">
    <property type="entry name" value="6-PYRUVOYL TETRAHYDROBIOPTERIN SYNTHASE"/>
    <property type="match status" value="1"/>
</dbReference>
<gene>
    <name evidence="11" type="ORF">BHX94_06045</name>
</gene>
<dbReference type="UniPathway" id="UPA00391"/>
<dbReference type="SUPFAM" id="SSF55620">
    <property type="entry name" value="Tetrahydrobiopterin biosynthesis enzymes-like"/>
    <property type="match status" value="1"/>
</dbReference>
<name>A0A328A4D4_9STAP</name>
<evidence type="ECO:0000256" key="3">
    <source>
        <dbReference type="ARBA" id="ARBA00008900"/>
    </source>
</evidence>
<dbReference type="GO" id="GO:0070497">
    <property type="term" value="F:6-carboxytetrahydropterin synthase activity"/>
    <property type="evidence" value="ECO:0007669"/>
    <property type="project" value="UniProtKB-EC"/>
</dbReference>
<comment type="similarity">
    <text evidence="3">Belongs to the PTPS family. QueD subfamily.</text>
</comment>
<dbReference type="RefSeq" id="WP_111745417.1">
    <property type="nucleotide sequence ID" value="NZ_JBHSQY010000002.1"/>
</dbReference>
<evidence type="ECO:0000256" key="2">
    <source>
        <dbReference type="ARBA" id="ARBA00005061"/>
    </source>
</evidence>
<dbReference type="Pfam" id="PF01242">
    <property type="entry name" value="PTPS"/>
    <property type="match status" value="1"/>
</dbReference>
<dbReference type="Proteomes" id="UP000249579">
    <property type="component" value="Unassembled WGS sequence"/>
</dbReference>
<organism evidence="11 12">
    <name type="scientific">Macrococcoides bohemicum</name>
    <dbReference type="NCBI Taxonomy" id="1903056"/>
    <lineage>
        <taxon>Bacteria</taxon>
        <taxon>Bacillati</taxon>
        <taxon>Bacillota</taxon>
        <taxon>Bacilli</taxon>
        <taxon>Bacillales</taxon>
        <taxon>Staphylococcaceae</taxon>
        <taxon>Macrococcoides</taxon>
    </lineage>
</organism>
<dbReference type="EMBL" id="PZJG01000003">
    <property type="protein sequence ID" value="RAK49372.1"/>
    <property type="molecule type" value="Genomic_DNA"/>
</dbReference>
<keyword evidence="8" id="KW-0456">Lyase</keyword>
<keyword evidence="7" id="KW-0862">Zinc</keyword>
<comment type="cofactor">
    <cofactor evidence="1">
        <name>Zn(2+)</name>
        <dbReference type="ChEBI" id="CHEBI:29105"/>
    </cofactor>
</comment>
<dbReference type="InterPro" id="IPR038418">
    <property type="entry name" value="6-PTP_synth/QueD_sf"/>
</dbReference>
<reference evidence="11 12" key="1">
    <citation type="journal article" date="2018" name="Front. Microbiol.">
        <title>Description and Comparative Genomics of Macrococcus caseolyticus subsp. hominis subsp. nov., Macrococcus goetzii sp. nov., Macrococcus epidermidis sp. nov., and Macrococcus bohemicus sp. nov., Novel Macrococci From Human Clinical Material With Virulence Potential and Suspected Uptake of Foreign DNA by Natural Transformation.</title>
        <authorList>
            <person name="Maslanova I."/>
            <person name="Wertheimer Z."/>
            <person name="Sedlacek I."/>
            <person name="Svec P."/>
            <person name="Indrakova A."/>
            <person name="Kovarovic V."/>
            <person name="Schumann P."/>
            <person name="Sproer C."/>
            <person name="Kralova S."/>
            <person name="Sedo O."/>
            <person name="Kristofova L."/>
            <person name="Vrbovska V."/>
            <person name="Fuzik T."/>
            <person name="Petras P."/>
            <person name="Zdrahal Z."/>
            <person name="Ruzickova V."/>
            <person name="Doskar J."/>
            <person name="Pantucek R."/>
        </authorList>
    </citation>
    <scope>NUCLEOTIDE SEQUENCE [LARGE SCALE GENOMIC DNA]</scope>
    <source>
        <strain evidence="11 12">03/115</strain>
    </source>
</reference>
<comment type="caution">
    <text evidence="11">The sequence shown here is derived from an EMBL/GenBank/DDBJ whole genome shotgun (WGS) entry which is preliminary data.</text>
</comment>
<accession>A0A328A4D4</accession>
<evidence type="ECO:0000256" key="10">
    <source>
        <dbReference type="ARBA" id="ARBA00048807"/>
    </source>
</evidence>
<dbReference type="EC" id="4.1.2.50" evidence="4"/>